<dbReference type="AlphaFoldDB" id="A0A5S4EZD9"/>
<sequence>MNTQATVIIWGGVAMHAEASGGDWAGALRTVRQEQQAQAQLQNPTGFTPTLRTYMDHIAEQARHRFLQETSHLDT</sequence>
<dbReference type="EMBL" id="VCKY01000264">
    <property type="protein sequence ID" value="TMR08895.1"/>
    <property type="molecule type" value="Genomic_DNA"/>
</dbReference>
<evidence type="ECO:0000313" key="2">
    <source>
        <dbReference type="Proteomes" id="UP000309128"/>
    </source>
</evidence>
<proteinExistence type="predicted"/>
<evidence type="ECO:0000313" key="1">
    <source>
        <dbReference type="EMBL" id="TMR08895.1"/>
    </source>
</evidence>
<dbReference type="Proteomes" id="UP000309128">
    <property type="component" value="Unassembled WGS sequence"/>
</dbReference>
<organism evidence="1 2">
    <name type="scientific">Nonomuraea turkmeniaca</name>
    <dbReference type="NCBI Taxonomy" id="103838"/>
    <lineage>
        <taxon>Bacteria</taxon>
        <taxon>Bacillati</taxon>
        <taxon>Actinomycetota</taxon>
        <taxon>Actinomycetes</taxon>
        <taxon>Streptosporangiales</taxon>
        <taxon>Streptosporangiaceae</taxon>
        <taxon>Nonomuraea</taxon>
    </lineage>
</organism>
<comment type="caution">
    <text evidence="1">The sequence shown here is derived from an EMBL/GenBank/DDBJ whole genome shotgun (WGS) entry which is preliminary data.</text>
</comment>
<dbReference type="RefSeq" id="WP_138672905.1">
    <property type="nucleotide sequence ID" value="NZ_VCKY01000264.1"/>
</dbReference>
<gene>
    <name evidence="1" type="ORF">ETD86_45825</name>
</gene>
<keyword evidence="2" id="KW-1185">Reference proteome</keyword>
<name>A0A5S4EZD9_9ACTN</name>
<accession>A0A5S4EZD9</accession>
<protein>
    <submittedName>
        <fullName evidence="1">Uncharacterized protein</fullName>
    </submittedName>
</protein>
<reference evidence="1 2" key="1">
    <citation type="submission" date="2019-05" db="EMBL/GenBank/DDBJ databases">
        <title>Draft genome sequence of Nonomuraea turkmeniaca DSM 43926.</title>
        <authorList>
            <person name="Saricaoglu S."/>
            <person name="Isik K."/>
        </authorList>
    </citation>
    <scope>NUCLEOTIDE SEQUENCE [LARGE SCALE GENOMIC DNA]</scope>
    <source>
        <strain evidence="1 2">DSM 43926</strain>
    </source>
</reference>